<evidence type="ECO:0000313" key="2">
    <source>
        <dbReference type="Proteomes" id="UP000185895"/>
    </source>
</evidence>
<feature type="non-terminal residue" evidence="1">
    <location>
        <position position="1"/>
    </location>
</feature>
<keyword evidence="2" id="KW-1185">Reference proteome</keyword>
<accession>A0A1E7R3I2</accession>
<sequence length="321" mass="38249">SYHDTTKINISFKNYCQHLIYKFFLWNSSYKNTLKTKLKNQKILEHTKRKLSNEGYDYMLSIRPDLFPSEVLTLLKQNTKNKSIGYQWNGLNRFPDTLELIPLFDNFFVFDHHDLHDPEYKKYCLKGITNFYFDMYQPQPVKHNGIIAYFVGLHFDERVNTINICIDALIKKNINLDFNIKFRKSNKDCKYKYPNKQINFLEKNINFDENIQHINQADILIDVVNPIHHGLSFRTFEALYYQKKLITNNLLVRHYDFYHPNNILVWDGLDLSELSDFLAKPWIAIDAKIIQKYSFDNWIKNILSLQTDSIITLPDPSIMLP</sequence>
<dbReference type="AlphaFoldDB" id="A0A1E7R3I2"/>
<dbReference type="Proteomes" id="UP000185895">
    <property type="component" value="Unassembled WGS sequence"/>
</dbReference>
<organism evidence="1 2">
    <name type="scientific">Acinetobacter qingfengensis</name>
    <dbReference type="NCBI Taxonomy" id="1262585"/>
    <lineage>
        <taxon>Bacteria</taxon>
        <taxon>Pseudomonadati</taxon>
        <taxon>Pseudomonadota</taxon>
        <taxon>Gammaproteobacteria</taxon>
        <taxon>Moraxellales</taxon>
        <taxon>Moraxellaceae</taxon>
        <taxon>Acinetobacter</taxon>
    </lineage>
</organism>
<evidence type="ECO:0000313" key="1">
    <source>
        <dbReference type="EMBL" id="OEY93837.1"/>
    </source>
</evidence>
<reference evidence="1 2" key="1">
    <citation type="submission" date="2016-09" db="EMBL/GenBank/DDBJ databases">
        <authorList>
            <person name="Capua I."/>
            <person name="De Benedictis P."/>
            <person name="Joannis T."/>
            <person name="Lombin L.H."/>
            <person name="Cattoli G."/>
        </authorList>
    </citation>
    <scope>NUCLEOTIDE SEQUENCE [LARGE SCALE GENOMIC DNA]</scope>
    <source>
        <strain evidence="1 2">ANC 4671</strain>
    </source>
</reference>
<name>A0A1E7R3I2_9GAMM</name>
<gene>
    <name evidence="1" type="ORF">BJI46_13905</name>
</gene>
<comment type="caution">
    <text evidence="1">The sequence shown here is derived from an EMBL/GenBank/DDBJ whole genome shotgun (WGS) entry which is preliminary data.</text>
</comment>
<dbReference type="STRING" id="1262585.BJI46_13905"/>
<dbReference type="RefSeq" id="WP_070070370.1">
    <property type="nucleotide sequence ID" value="NZ_MKKK01000040.1"/>
</dbReference>
<dbReference type="EMBL" id="MKKK01000040">
    <property type="protein sequence ID" value="OEY93837.1"/>
    <property type="molecule type" value="Genomic_DNA"/>
</dbReference>
<protein>
    <submittedName>
        <fullName evidence="1">Uncharacterized protein</fullName>
    </submittedName>
</protein>
<proteinExistence type="predicted"/>